<name>A0A9P4HG42_9PLEO</name>
<proteinExistence type="predicted"/>
<dbReference type="AlphaFoldDB" id="A0A9P4HG42"/>
<protein>
    <submittedName>
        <fullName evidence="1">Uncharacterized protein</fullName>
    </submittedName>
</protein>
<comment type="caution">
    <text evidence="1">The sequence shown here is derived from an EMBL/GenBank/DDBJ whole genome shotgun (WGS) entry which is preliminary data.</text>
</comment>
<sequence>MPFQDSDLQLRECVFPTFRLYTSITTNIRTAKTHLPSYVQPPHTSAPNRWSTAVPAPTQIELNSMRNDMNPATHPLPHPPSPQFGLREIGVQHGRGFHLIAKAIEEQSQRPLGLRVFPGRMTRIIAESAMRPNTKDFHPSVDDMEVYGFLESVNRPELREHTLGIVRGSDFKSSWMHDGAEVEDVSKMNIDDVADADAWIDDF</sequence>
<reference evidence="1" key="1">
    <citation type="journal article" date="2020" name="Stud. Mycol.">
        <title>101 Dothideomycetes genomes: a test case for predicting lifestyles and emergence of pathogens.</title>
        <authorList>
            <person name="Haridas S."/>
            <person name="Albert R."/>
            <person name="Binder M."/>
            <person name="Bloem J."/>
            <person name="Labutti K."/>
            <person name="Salamov A."/>
            <person name="Andreopoulos B."/>
            <person name="Baker S."/>
            <person name="Barry K."/>
            <person name="Bills G."/>
            <person name="Bluhm B."/>
            <person name="Cannon C."/>
            <person name="Castanera R."/>
            <person name="Culley D."/>
            <person name="Daum C."/>
            <person name="Ezra D."/>
            <person name="Gonzalez J."/>
            <person name="Henrissat B."/>
            <person name="Kuo A."/>
            <person name="Liang C."/>
            <person name="Lipzen A."/>
            <person name="Lutzoni F."/>
            <person name="Magnuson J."/>
            <person name="Mondo S."/>
            <person name="Nolan M."/>
            <person name="Ohm R."/>
            <person name="Pangilinan J."/>
            <person name="Park H.-J."/>
            <person name="Ramirez L."/>
            <person name="Alfaro M."/>
            <person name="Sun H."/>
            <person name="Tritt A."/>
            <person name="Yoshinaga Y."/>
            <person name="Zwiers L.-H."/>
            <person name="Turgeon B."/>
            <person name="Goodwin S."/>
            <person name="Spatafora J."/>
            <person name="Crous P."/>
            <person name="Grigoriev I."/>
        </authorList>
    </citation>
    <scope>NUCLEOTIDE SEQUENCE</scope>
    <source>
        <strain evidence="1">CBS 110217</strain>
    </source>
</reference>
<dbReference type="EMBL" id="ML978169">
    <property type="protein sequence ID" value="KAF2032979.1"/>
    <property type="molecule type" value="Genomic_DNA"/>
</dbReference>
<gene>
    <name evidence="1" type="ORF">EK21DRAFT_109434</name>
</gene>
<dbReference type="Proteomes" id="UP000799777">
    <property type="component" value="Unassembled WGS sequence"/>
</dbReference>
<dbReference type="OrthoDB" id="3796964at2759"/>
<evidence type="ECO:0000313" key="1">
    <source>
        <dbReference type="EMBL" id="KAF2032979.1"/>
    </source>
</evidence>
<keyword evidence="2" id="KW-1185">Reference proteome</keyword>
<organism evidence="1 2">
    <name type="scientific">Setomelanomma holmii</name>
    <dbReference type="NCBI Taxonomy" id="210430"/>
    <lineage>
        <taxon>Eukaryota</taxon>
        <taxon>Fungi</taxon>
        <taxon>Dikarya</taxon>
        <taxon>Ascomycota</taxon>
        <taxon>Pezizomycotina</taxon>
        <taxon>Dothideomycetes</taxon>
        <taxon>Pleosporomycetidae</taxon>
        <taxon>Pleosporales</taxon>
        <taxon>Pleosporineae</taxon>
        <taxon>Phaeosphaeriaceae</taxon>
        <taxon>Setomelanomma</taxon>
    </lineage>
</organism>
<accession>A0A9P4HG42</accession>
<evidence type="ECO:0000313" key="2">
    <source>
        <dbReference type="Proteomes" id="UP000799777"/>
    </source>
</evidence>